<dbReference type="AlphaFoldDB" id="A0A381QNC8"/>
<evidence type="ECO:0000259" key="2">
    <source>
        <dbReference type="Pfam" id="PF13439"/>
    </source>
</evidence>
<dbReference type="CDD" id="cd03801">
    <property type="entry name" value="GT4_PimA-like"/>
    <property type="match status" value="1"/>
</dbReference>
<dbReference type="SUPFAM" id="SSF53756">
    <property type="entry name" value="UDP-Glycosyltransferase/glycogen phosphorylase"/>
    <property type="match status" value="1"/>
</dbReference>
<dbReference type="EMBL" id="UINC01001446">
    <property type="protein sequence ID" value="SUZ80896.1"/>
    <property type="molecule type" value="Genomic_DNA"/>
</dbReference>
<dbReference type="Pfam" id="PF13439">
    <property type="entry name" value="Glyco_transf_4"/>
    <property type="match status" value="1"/>
</dbReference>
<dbReference type="GO" id="GO:0016757">
    <property type="term" value="F:glycosyltransferase activity"/>
    <property type="evidence" value="ECO:0007669"/>
    <property type="project" value="InterPro"/>
</dbReference>
<protein>
    <recommendedName>
        <fullName evidence="4">Glycosyltransferase subfamily 4-like N-terminal domain-containing protein</fullName>
    </recommendedName>
</protein>
<feature type="domain" description="Glycosyl transferase family 1" evidence="1">
    <location>
        <begin position="199"/>
        <end position="341"/>
    </location>
</feature>
<accession>A0A381QNC8</accession>
<proteinExistence type="predicted"/>
<dbReference type="InterPro" id="IPR028098">
    <property type="entry name" value="Glyco_trans_4-like_N"/>
</dbReference>
<dbReference type="Gene3D" id="3.40.50.2000">
    <property type="entry name" value="Glycogen Phosphorylase B"/>
    <property type="match status" value="2"/>
</dbReference>
<organism evidence="3">
    <name type="scientific">marine metagenome</name>
    <dbReference type="NCBI Taxonomy" id="408172"/>
    <lineage>
        <taxon>unclassified sequences</taxon>
        <taxon>metagenomes</taxon>
        <taxon>ecological metagenomes</taxon>
    </lineage>
</organism>
<gene>
    <name evidence="3" type="ORF">METZ01_LOCUS33750</name>
</gene>
<dbReference type="InterPro" id="IPR001296">
    <property type="entry name" value="Glyco_trans_1"/>
</dbReference>
<dbReference type="InterPro" id="IPR050194">
    <property type="entry name" value="Glycosyltransferase_grp1"/>
</dbReference>
<name>A0A381QNC8_9ZZZZ</name>
<reference evidence="3" key="1">
    <citation type="submission" date="2018-05" db="EMBL/GenBank/DDBJ databases">
        <authorList>
            <person name="Lanie J.A."/>
            <person name="Ng W.-L."/>
            <person name="Kazmierczak K.M."/>
            <person name="Andrzejewski T.M."/>
            <person name="Davidsen T.M."/>
            <person name="Wayne K.J."/>
            <person name="Tettelin H."/>
            <person name="Glass J.I."/>
            <person name="Rusch D."/>
            <person name="Podicherti R."/>
            <person name="Tsui H.-C.T."/>
            <person name="Winkler M.E."/>
        </authorList>
    </citation>
    <scope>NUCLEOTIDE SEQUENCE</scope>
</reference>
<evidence type="ECO:0000259" key="1">
    <source>
        <dbReference type="Pfam" id="PF00534"/>
    </source>
</evidence>
<dbReference type="Pfam" id="PF00534">
    <property type="entry name" value="Glycos_transf_1"/>
    <property type="match status" value="1"/>
</dbReference>
<feature type="domain" description="Glycosyltransferase subfamily 4-like N-terminal" evidence="2">
    <location>
        <begin position="22"/>
        <end position="182"/>
    </location>
</feature>
<evidence type="ECO:0008006" key="4">
    <source>
        <dbReference type="Google" id="ProtNLM"/>
    </source>
</evidence>
<evidence type="ECO:0000313" key="3">
    <source>
        <dbReference type="EMBL" id="SUZ80896.1"/>
    </source>
</evidence>
<sequence>MEARSSDRLHVLLVHVWYWPHVGGGNQHVEQIGRELVRRGHRVTVWCADVPAHEQKRFERGGVSVIRIPPSRVLGGVDPVVSVSDLDLGDVDVVHLHDTLPVLIRRTLAKAQRAGKPVVTTYHNDYIKRTATGRLLKRVRWALQGRRTLHASDARIVLTPHFEQFLRDKGVKGRLDVIPNGFSPVEDAAAAPAALADRDSSRPLLAFVGRLSEQKGVDVLMDAMDAFDGEPGFDLAIAGKGELADWLDGRHAQAKSKSSVSVLGLVSDAEKRWLYENATAVVIPSRFEGLPTVLLEAMHSGTPVVMADVNGLGALVDKAGSGLSVTMEDPASLASAMTEVARADADRLAGWGAGGIAASQSYLWSSVTDNVLEVYRRVVGR</sequence>
<dbReference type="PANTHER" id="PTHR45947:SF13">
    <property type="entry name" value="TRANSFERASE"/>
    <property type="match status" value="1"/>
</dbReference>
<dbReference type="PANTHER" id="PTHR45947">
    <property type="entry name" value="SULFOQUINOVOSYL TRANSFERASE SQD2"/>
    <property type="match status" value="1"/>
</dbReference>